<dbReference type="RefSeq" id="XP_040654913.1">
    <property type="nucleotide sequence ID" value="XM_040804809.1"/>
</dbReference>
<dbReference type="AlphaFoldDB" id="A0A151GER6"/>
<gene>
    <name evidence="2" type="ORF">DCS_07524</name>
</gene>
<keyword evidence="3" id="KW-1185">Reference proteome</keyword>
<protein>
    <submittedName>
        <fullName evidence="2">Uncharacterized protein</fullName>
    </submittedName>
</protein>
<dbReference type="GeneID" id="63720167"/>
<dbReference type="InParanoid" id="A0A151GER6"/>
<evidence type="ECO:0000313" key="2">
    <source>
        <dbReference type="EMBL" id="KYK55561.1"/>
    </source>
</evidence>
<dbReference type="EMBL" id="LAYC01000003">
    <property type="protein sequence ID" value="KYK55561.1"/>
    <property type="molecule type" value="Genomic_DNA"/>
</dbReference>
<sequence>MEVSGNHSQVHGDGRIAEWSITQRLRSRIFIGEDAVAAVHGQKLPRHLGRPLMRYCVVRGIRHHIHFAQKAAAVLHGALPMFTTAINARLIMSNQIPEMKGTEEMPYCIWHPSVPSEETLRRLDSRYPQMRYQIGRACAVAGYTALFMSLDILPEVAIAEEARAAGSLAILQHIMDQTLKWKVFDDYTGTLSTPIPSHLNGDTICCELLNYRQGFSKPVGRSEEEEHGDVDSDNGSDDDSSFFDLFSYDPYGYDPIGHNVTGDMGLDAPDTWLMMADFKSFLSFNSPCAPVSDTVLELLCNPLPVDLPTCDKDLLIFMAAYRGDLDRYCRLRRPRMVRGELEAIVRGIYHNTQFAKWWSTQEPPLRGSHQIAAAVMARFIMNDDISWTLKHARKELKHWHAYFPELIFYPDVANRSTYEALARAIPEMRPAVARAAIYANYKDVFDLVVKGPNADFETVAPSYPLYVEAMASPEPHYRETLQRIAEAKGTRGDVKNCLPDTFEWKKISLRQSRVTVQSTRLSAGIYRPLVHQEDWHESIYDGIHCNAIELERYLSLPEEWRPSEKVVEEAGEIWLDYETWPPNIAELLRPIDKAVRG</sequence>
<accession>A0A151GER6</accession>
<proteinExistence type="predicted"/>
<evidence type="ECO:0000256" key="1">
    <source>
        <dbReference type="SAM" id="MobiDB-lite"/>
    </source>
</evidence>
<feature type="compositionally biased region" description="Acidic residues" evidence="1">
    <location>
        <begin position="223"/>
        <end position="238"/>
    </location>
</feature>
<reference evidence="2 3" key="1">
    <citation type="journal article" date="2016" name="Sci. Rep.">
        <title>Insights into Adaptations to a Near-Obligate Nematode Endoparasitic Lifestyle from the Finished Genome of Drechmeria coniospora.</title>
        <authorList>
            <person name="Zhang L."/>
            <person name="Zhou Z."/>
            <person name="Guo Q."/>
            <person name="Fokkens L."/>
            <person name="Miskei M."/>
            <person name="Pocsi I."/>
            <person name="Zhang W."/>
            <person name="Chen M."/>
            <person name="Wang L."/>
            <person name="Sun Y."/>
            <person name="Donzelli B.G."/>
            <person name="Gibson D.M."/>
            <person name="Nelson D.R."/>
            <person name="Luo J.G."/>
            <person name="Rep M."/>
            <person name="Liu H."/>
            <person name="Yang S."/>
            <person name="Wang J."/>
            <person name="Krasnoff S.B."/>
            <person name="Xu Y."/>
            <person name="Molnar I."/>
            <person name="Lin M."/>
        </authorList>
    </citation>
    <scope>NUCLEOTIDE SEQUENCE [LARGE SCALE GENOMIC DNA]</scope>
    <source>
        <strain evidence="2 3">ARSEF 6962</strain>
    </source>
</reference>
<feature type="region of interest" description="Disordered" evidence="1">
    <location>
        <begin position="219"/>
        <end position="238"/>
    </location>
</feature>
<dbReference type="Proteomes" id="UP000076580">
    <property type="component" value="Chromosome 03"/>
</dbReference>
<evidence type="ECO:0000313" key="3">
    <source>
        <dbReference type="Proteomes" id="UP000076580"/>
    </source>
</evidence>
<comment type="caution">
    <text evidence="2">The sequence shown here is derived from an EMBL/GenBank/DDBJ whole genome shotgun (WGS) entry which is preliminary data.</text>
</comment>
<name>A0A151GER6_DRECN</name>
<organism evidence="2 3">
    <name type="scientific">Drechmeria coniospora</name>
    <name type="common">Nematophagous fungus</name>
    <name type="synonym">Meria coniospora</name>
    <dbReference type="NCBI Taxonomy" id="98403"/>
    <lineage>
        <taxon>Eukaryota</taxon>
        <taxon>Fungi</taxon>
        <taxon>Dikarya</taxon>
        <taxon>Ascomycota</taxon>
        <taxon>Pezizomycotina</taxon>
        <taxon>Sordariomycetes</taxon>
        <taxon>Hypocreomycetidae</taxon>
        <taxon>Hypocreales</taxon>
        <taxon>Ophiocordycipitaceae</taxon>
        <taxon>Drechmeria</taxon>
    </lineage>
</organism>
<dbReference type="STRING" id="98403.A0A151GER6"/>